<protein>
    <submittedName>
        <fullName evidence="2">Uncharacterized protein</fullName>
    </submittedName>
</protein>
<gene>
    <name evidence="2" type="ORF">ACFFX0_22705</name>
</gene>
<proteinExistence type="predicted"/>
<dbReference type="Proteomes" id="UP001589575">
    <property type="component" value="Unassembled WGS sequence"/>
</dbReference>
<reference evidence="2 3" key="1">
    <citation type="submission" date="2024-09" db="EMBL/GenBank/DDBJ databases">
        <authorList>
            <person name="Sun Q."/>
            <person name="Mori K."/>
        </authorList>
    </citation>
    <scope>NUCLEOTIDE SEQUENCE [LARGE SCALE GENOMIC DNA]</scope>
    <source>
        <strain evidence="2 3">CCM 7609</strain>
    </source>
</reference>
<evidence type="ECO:0000313" key="3">
    <source>
        <dbReference type="Proteomes" id="UP001589575"/>
    </source>
</evidence>
<organism evidence="2 3">
    <name type="scientific">Citricoccus parietis</name>
    <dbReference type="NCBI Taxonomy" id="592307"/>
    <lineage>
        <taxon>Bacteria</taxon>
        <taxon>Bacillati</taxon>
        <taxon>Actinomycetota</taxon>
        <taxon>Actinomycetes</taxon>
        <taxon>Micrococcales</taxon>
        <taxon>Micrococcaceae</taxon>
        <taxon>Citricoccus</taxon>
    </lineage>
</organism>
<name>A0ABV5G4I6_9MICC</name>
<evidence type="ECO:0000256" key="1">
    <source>
        <dbReference type="SAM" id="MobiDB-lite"/>
    </source>
</evidence>
<dbReference type="EMBL" id="JBHMFI010000001">
    <property type="protein sequence ID" value="MFB9073853.1"/>
    <property type="molecule type" value="Genomic_DNA"/>
</dbReference>
<feature type="region of interest" description="Disordered" evidence="1">
    <location>
        <begin position="1"/>
        <end position="81"/>
    </location>
</feature>
<feature type="compositionally biased region" description="Basic and acidic residues" evidence="1">
    <location>
        <begin position="34"/>
        <end position="61"/>
    </location>
</feature>
<sequence length="81" mass="8980">MTDRLTGCPDEHNAHHQERYPHVVPDPAQHRGNAHRDPQARVSDARDPAGVRVGRRSDHQAHGQPHARLPGRVIPAVGREA</sequence>
<comment type="caution">
    <text evidence="2">The sequence shown here is derived from an EMBL/GenBank/DDBJ whole genome shotgun (WGS) entry which is preliminary data.</text>
</comment>
<accession>A0ABV5G4I6</accession>
<evidence type="ECO:0000313" key="2">
    <source>
        <dbReference type="EMBL" id="MFB9073853.1"/>
    </source>
</evidence>
<feature type="compositionally biased region" description="Basic and acidic residues" evidence="1">
    <location>
        <begin position="1"/>
        <end position="21"/>
    </location>
</feature>
<keyword evidence="3" id="KW-1185">Reference proteome</keyword>